<evidence type="ECO:0000256" key="1">
    <source>
        <dbReference type="SAM" id="SignalP"/>
    </source>
</evidence>
<feature type="signal peptide" evidence="1">
    <location>
        <begin position="1"/>
        <end position="19"/>
    </location>
</feature>
<feature type="chain" id="PRO_5038023037" evidence="1">
    <location>
        <begin position="20"/>
        <end position="181"/>
    </location>
</feature>
<keyword evidence="2" id="KW-1185">Reference proteome</keyword>
<reference evidence="3" key="1">
    <citation type="submission" date="2022-11" db="UniProtKB">
        <authorList>
            <consortium name="WormBaseParasite"/>
        </authorList>
    </citation>
    <scope>IDENTIFICATION</scope>
</reference>
<keyword evidence="1" id="KW-0732">Signal</keyword>
<organism evidence="2 3">
    <name type="scientific">Parascaris univalens</name>
    <name type="common">Nematode worm</name>
    <dbReference type="NCBI Taxonomy" id="6257"/>
    <lineage>
        <taxon>Eukaryota</taxon>
        <taxon>Metazoa</taxon>
        <taxon>Ecdysozoa</taxon>
        <taxon>Nematoda</taxon>
        <taxon>Chromadorea</taxon>
        <taxon>Rhabditida</taxon>
        <taxon>Spirurina</taxon>
        <taxon>Ascaridomorpha</taxon>
        <taxon>Ascaridoidea</taxon>
        <taxon>Ascarididae</taxon>
        <taxon>Parascaris</taxon>
    </lineage>
</organism>
<name>A0A915CAJ5_PARUN</name>
<dbReference type="AlphaFoldDB" id="A0A915CAJ5"/>
<sequence length="181" mass="20264">MRLCGPLIVGSVMFHLANSFTTNCYKCASEAIIMNWGRYLPILSDSESTSERSCIAGNASLDTTRCDGACMLLNVTFEHTAKTYITGVMRDCRTKYFSRPFSSKDTNHCTSRMIAIRKRHYNATYCFCNVDYCNGAARPLNQRLRSHGLKSSIASVSHMSALQNLCLCLSLFLWCLSLPEP</sequence>
<protein>
    <submittedName>
        <fullName evidence="3">Protein quiver</fullName>
    </submittedName>
</protein>
<evidence type="ECO:0000313" key="2">
    <source>
        <dbReference type="Proteomes" id="UP000887569"/>
    </source>
</evidence>
<dbReference type="Proteomes" id="UP000887569">
    <property type="component" value="Unplaced"/>
</dbReference>
<proteinExistence type="predicted"/>
<evidence type="ECO:0000313" key="3">
    <source>
        <dbReference type="WBParaSite" id="PgR110_g006_t01"/>
    </source>
</evidence>
<accession>A0A915CAJ5</accession>
<dbReference type="WBParaSite" id="PgR110_g006_t01">
    <property type="protein sequence ID" value="PgR110_g006_t01"/>
    <property type="gene ID" value="PgR110_g006"/>
</dbReference>